<dbReference type="CDD" id="cd05120">
    <property type="entry name" value="APH_ChoK_like"/>
    <property type="match status" value="1"/>
</dbReference>
<dbReference type="Proteomes" id="UP000292957">
    <property type="component" value="Unassembled WGS sequence"/>
</dbReference>
<dbReference type="EMBL" id="ML143413">
    <property type="protein sequence ID" value="TBU29392.1"/>
    <property type="molecule type" value="Genomic_DNA"/>
</dbReference>
<evidence type="ECO:0000313" key="3">
    <source>
        <dbReference type="EMBL" id="TBU57460.1"/>
    </source>
</evidence>
<dbReference type="InterPro" id="IPR051678">
    <property type="entry name" value="AGP_Transferase"/>
</dbReference>
<dbReference type="SUPFAM" id="SSF56112">
    <property type="entry name" value="Protein kinase-like (PK-like)"/>
    <property type="match status" value="1"/>
</dbReference>
<name>A0A4Q9MS62_9APHY</name>
<dbReference type="Proteomes" id="UP000292082">
    <property type="component" value="Unassembled WGS sequence"/>
</dbReference>
<feature type="domain" description="Aminoglycoside phosphotransferase" evidence="1">
    <location>
        <begin position="209"/>
        <end position="262"/>
    </location>
</feature>
<evidence type="ECO:0000313" key="2">
    <source>
        <dbReference type="EMBL" id="TBU29392.1"/>
    </source>
</evidence>
<gene>
    <name evidence="3" type="ORF">BD310DRAFT_929421</name>
    <name evidence="2" type="ORF">BD311DRAFT_756574</name>
</gene>
<keyword evidence="2" id="KW-0808">Transferase</keyword>
<dbReference type="PANTHER" id="PTHR21310:SF58">
    <property type="entry name" value="AMINOGLYCOSIDE PHOSPHOTRANSFERASE DOMAIN-CONTAINING PROTEIN"/>
    <property type="match status" value="1"/>
</dbReference>
<protein>
    <submittedName>
        <fullName evidence="2">Kinase-like protein</fullName>
    </submittedName>
</protein>
<dbReference type="GO" id="GO:0016301">
    <property type="term" value="F:kinase activity"/>
    <property type="evidence" value="ECO:0007669"/>
    <property type="project" value="UniProtKB-KW"/>
</dbReference>
<dbReference type="InterPro" id="IPR002575">
    <property type="entry name" value="Aminoglycoside_PTrfase"/>
</dbReference>
<dbReference type="InterPro" id="IPR011009">
    <property type="entry name" value="Kinase-like_dom_sf"/>
</dbReference>
<dbReference type="Gene3D" id="3.90.1200.10">
    <property type="match status" value="1"/>
</dbReference>
<dbReference type="PANTHER" id="PTHR21310">
    <property type="entry name" value="AMINOGLYCOSIDE PHOSPHOTRANSFERASE-RELATED-RELATED"/>
    <property type="match status" value="1"/>
</dbReference>
<dbReference type="EMBL" id="ML145137">
    <property type="protein sequence ID" value="TBU57460.1"/>
    <property type="molecule type" value="Genomic_DNA"/>
</dbReference>
<accession>A0A4Q9MS62</accession>
<proteinExistence type="predicted"/>
<organism evidence="2">
    <name type="scientific">Dichomitus squalens</name>
    <dbReference type="NCBI Taxonomy" id="114155"/>
    <lineage>
        <taxon>Eukaryota</taxon>
        <taxon>Fungi</taxon>
        <taxon>Dikarya</taxon>
        <taxon>Basidiomycota</taxon>
        <taxon>Agaricomycotina</taxon>
        <taxon>Agaricomycetes</taxon>
        <taxon>Polyporales</taxon>
        <taxon>Polyporaceae</taxon>
        <taxon>Dichomitus</taxon>
    </lineage>
</organism>
<evidence type="ECO:0000259" key="1">
    <source>
        <dbReference type="Pfam" id="PF01636"/>
    </source>
</evidence>
<dbReference type="AlphaFoldDB" id="A0A4Q9MS62"/>
<keyword evidence="4" id="KW-1185">Reference proteome</keyword>
<sequence length="308" mass="34866">MSAIPKDNVTGSSVEFPCQFPEGIFNPSRDAIDDVLRLLGKTLKPLGEELWSRNEFHDLGDGRVAKVGPTVKIYEARVMHFVRSHTNIPIPELHMAFEHDGQTYIVMELVGGISLRDATHTNVDGSPNHGLGPGLVSDDEMLTIIEDLKNVVEELRQLGRRFPPRNPWFGAWPEGPLSNCYTCDALPTAPFNNIDEFHAYFLERLRPRWTEVSTYGALEQVRREAQDHAPVLTHGDLAPRNVLVKGGRVVSVVDWETFGWYPDFWDRMGIENESLDPRTHQAITAVFGERPFASEVYFYVEGCLNFPY</sequence>
<keyword evidence="2" id="KW-0418">Kinase</keyword>
<evidence type="ECO:0000313" key="4">
    <source>
        <dbReference type="Proteomes" id="UP000292082"/>
    </source>
</evidence>
<dbReference type="OrthoDB" id="2742886at2759"/>
<reference evidence="2 4" key="1">
    <citation type="submission" date="2019-01" db="EMBL/GenBank/DDBJ databases">
        <title>Draft genome sequences of three monokaryotic isolates of the white-rot basidiomycete fungus Dichomitus squalens.</title>
        <authorList>
            <consortium name="DOE Joint Genome Institute"/>
            <person name="Lopez S.C."/>
            <person name="Andreopoulos B."/>
            <person name="Pangilinan J."/>
            <person name="Lipzen A."/>
            <person name="Riley R."/>
            <person name="Ahrendt S."/>
            <person name="Ng V."/>
            <person name="Barry K."/>
            <person name="Daum C."/>
            <person name="Grigoriev I.V."/>
            <person name="Hilden K.S."/>
            <person name="Makela M.R."/>
            <person name="de Vries R.P."/>
        </authorList>
    </citation>
    <scope>NUCLEOTIDE SEQUENCE [LARGE SCALE GENOMIC DNA]</scope>
    <source>
        <strain evidence="3 4">CBS 464.89</strain>
        <strain evidence="2">OM18370.1</strain>
    </source>
</reference>
<dbReference type="Pfam" id="PF01636">
    <property type="entry name" value="APH"/>
    <property type="match status" value="1"/>
</dbReference>